<keyword evidence="2" id="KW-0732">Signal</keyword>
<feature type="non-terminal residue" evidence="8">
    <location>
        <position position="67"/>
    </location>
</feature>
<evidence type="ECO:0000256" key="1">
    <source>
        <dbReference type="ARBA" id="ARBA00004370"/>
    </source>
</evidence>
<dbReference type="PANTHER" id="PTHR24100:SF149">
    <property type="entry name" value="BG-LIKE ANTIGEN 1-RELATED"/>
    <property type="match status" value="1"/>
</dbReference>
<name>A0A091VSB1_NIPNI</name>
<dbReference type="InterPro" id="IPR050504">
    <property type="entry name" value="IgSF_BTN/MOG"/>
</dbReference>
<dbReference type="EMBL" id="KL411360">
    <property type="protein sequence ID" value="KFR06099.1"/>
    <property type="molecule type" value="Genomic_DNA"/>
</dbReference>
<keyword evidence="9" id="KW-1185">Reference proteome</keyword>
<gene>
    <name evidence="8" type="ORF">Y956_15714</name>
</gene>
<evidence type="ECO:0000313" key="8">
    <source>
        <dbReference type="EMBL" id="KFR06099.1"/>
    </source>
</evidence>
<feature type="domain" description="Immunoglobulin V-set" evidence="7">
    <location>
        <begin position="7"/>
        <end position="57"/>
    </location>
</feature>
<dbReference type="GO" id="GO:0001817">
    <property type="term" value="P:regulation of cytokine production"/>
    <property type="evidence" value="ECO:0007669"/>
    <property type="project" value="TreeGrafter"/>
</dbReference>
<dbReference type="GO" id="GO:0050852">
    <property type="term" value="P:T cell receptor signaling pathway"/>
    <property type="evidence" value="ECO:0007669"/>
    <property type="project" value="TreeGrafter"/>
</dbReference>
<dbReference type="GO" id="GO:0009897">
    <property type="term" value="C:external side of plasma membrane"/>
    <property type="evidence" value="ECO:0007669"/>
    <property type="project" value="TreeGrafter"/>
</dbReference>
<dbReference type="Gene3D" id="2.60.40.10">
    <property type="entry name" value="Immunoglobulins"/>
    <property type="match status" value="1"/>
</dbReference>
<evidence type="ECO:0000256" key="6">
    <source>
        <dbReference type="ARBA" id="ARBA00023319"/>
    </source>
</evidence>
<accession>A0A091VSB1</accession>
<comment type="subcellular location">
    <subcellularLocation>
        <location evidence="1">Membrane</location>
    </subcellularLocation>
</comment>
<evidence type="ECO:0000256" key="4">
    <source>
        <dbReference type="ARBA" id="ARBA00023157"/>
    </source>
</evidence>
<dbReference type="eggNOG" id="ENOG502QSRZ">
    <property type="taxonomic scope" value="Eukaryota"/>
</dbReference>
<dbReference type="GO" id="GO:1903037">
    <property type="term" value="P:regulation of leukocyte cell-cell adhesion"/>
    <property type="evidence" value="ECO:0007669"/>
    <property type="project" value="UniProtKB-ARBA"/>
</dbReference>
<dbReference type="InterPro" id="IPR013106">
    <property type="entry name" value="Ig_V-set"/>
</dbReference>
<dbReference type="SUPFAM" id="SSF48726">
    <property type="entry name" value="Immunoglobulin"/>
    <property type="match status" value="1"/>
</dbReference>
<evidence type="ECO:0000313" key="9">
    <source>
        <dbReference type="Proteomes" id="UP000053283"/>
    </source>
</evidence>
<keyword evidence="4" id="KW-1015">Disulfide bond</keyword>
<evidence type="ECO:0000256" key="2">
    <source>
        <dbReference type="ARBA" id="ARBA00022729"/>
    </source>
</evidence>
<reference evidence="8 9" key="1">
    <citation type="submission" date="2014-04" db="EMBL/GenBank/DDBJ databases">
        <title>Genome evolution of avian class.</title>
        <authorList>
            <person name="Zhang G."/>
            <person name="Li C."/>
        </authorList>
    </citation>
    <scope>NUCLEOTIDE SEQUENCE [LARGE SCALE GENOMIC DNA]</scope>
    <source>
        <strain evidence="8">BGI_Y956</strain>
    </source>
</reference>
<dbReference type="STRING" id="128390.A0A091VSB1"/>
<feature type="non-terminal residue" evidence="8">
    <location>
        <position position="1"/>
    </location>
</feature>
<organism evidence="8 9">
    <name type="scientific">Nipponia nippon</name>
    <name type="common">Crested ibis</name>
    <name type="synonym">Ibis nippon</name>
    <dbReference type="NCBI Taxonomy" id="128390"/>
    <lineage>
        <taxon>Eukaryota</taxon>
        <taxon>Metazoa</taxon>
        <taxon>Chordata</taxon>
        <taxon>Craniata</taxon>
        <taxon>Vertebrata</taxon>
        <taxon>Euteleostomi</taxon>
        <taxon>Archelosauria</taxon>
        <taxon>Archosauria</taxon>
        <taxon>Dinosauria</taxon>
        <taxon>Saurischia</taxon>
        <taxon>Theropoda</taxon>
        <taxon>Coelurosauria</taxon>
        <taxon>Aves</taxon>
        <taxon>Neognathae</taxon>
        <taxon>Neoaves</taxon>
        <taxon>Aequornithes</taxon>
        <taxon>Pelecaniformes</taxon>
        <taxon>Threskiornithidae</taxon>
        <taxon>Nipponia</taxon>
    </lineage>
</organism>
<evidence type="ECO:0000256" key="3">
    <source>
        <dbReference type="ARBA" id="ARBA00023136"/>
    </source>
</evidence>
<dbReference type="Pfam" id="PF07686">
    <property type="entry name" value="V-set"/>
    <property type="match status" value="1"/>
</dbReference>
<keyword evidence="3" id="KW-0472">Membrane</keyword>
<protein>
    <submittedName>
        <fullName evidence="8">Butyrophilin subfamily 1 member A1</fullName>
    </submittedName>
</protein>
<keyword evidence="5" id="KW-0325">Glycoprotein</keyword>
<dbReference type="GO" id="GO:0005102">
    <property type="term" value="F:signaling receptor binding"/>
    <property type="evidence" value="ECO:0007669"/>
    <property type="project" value="TreeGrafter"/>
</dbReference>
<evidence type="ECO:0000256" key="5">
    <source>
        <dbReference type="ARBA" id="ARBA00023180"/>
    </source>
</evidence>
<dbReference type="PANTHER" id="PTHR24100">
    <property type="entry name" value="BUTYROPHILIN"/>
    <property type="match status" value="1"/>
</dbReference>
<keyword evidence="6" id="KW-0393">Immunoglobulin domain</keyword>
<dbReference type="InterPro" id="IPR013783">
    <property type="entry name" value="Ig-like_fold"/>
</dbReference>
<dbReference type="FunFam" id="2.60.40.10:FF:000142">
    <property type="entry name" value="V-set domain-containing T-cell activation inhibitor 1"/>
    <property type="match status" value="1"/>
</dbReference>
<dbReference type="InterPro" id="IPR036179">
    <property type="entry name" value="Ig-like_dom_sf"/>
</dbReference>
<sequence>VTGPLSPITVPMGEDVVLPCRFSPERSTQDTEVIWFRERVSPFVHRYKEGQDQYGEQMLQYQGRTEL</sequence>
<evidence type="ECO:0000259" key="7">
    <source>
        <dbReference type="Pfam" id="PF07686"/>
    </source>
</evidence>
<dbReference type="AlphaFoldDB" id="A0A091VSB1"/>
<dbReference type="GO" id="GO:0050863">
    <property type="term" value="P:regulation of T cell activation"/>
    <property type="evidence" value="ECO:0007669"/>
    <property type="project" value="UniProtKB-ARBA"/>
</dbReference>
<dbReference type="Proteomes" id="UP000053283">
    <property type="component" value="Unassembled WGS sequence"/>
</dbReference>
<proteinExistence type="predicted"/>